<dbReference type="InterPro" id="IPR006083">
    <property type="entry name" value="PRK/URK"/>
</dbReference>
<evidence type="ECO:0000313" key="3">
    <source>
        <dbReference type="Proteomes" id="UP000053201"/>
    </source>
</evidence>
<dbReference type="VEuPathDB" id="FungiDB:SPPG_08849"/>
<accession>A0A0L0HV08</accession>
<sequence>MTYLLSHALDTLMESTYDSMANRLVEKLKSLPRDARIIIAIAGIPGSGKSTLSQQVIQRVNLRMKADVGRVLPMDGFHLYKSELDKMENPSMAHARRGAHFTFNPNKLLLLVRTLRERPHDIVMAPSFDHAIGDPVENDVDIGPQHRIILLEGLYLHTATPPWSDIYALCDERWFIQIPLEFARDRIGKRHVATGLAPTLEMAWLRWDENDRLNGEYVLRTRLPATFEIMSICT</sequence>
<dbReference type="Gene3D" id="3.40.50.300">
    <property type="entry name" value="P-loop containing nucleotide triphosphate hydrolases"/>
    <property type="match status" value="2"/>
</dbReference>
<protein>
    <recommendedName>
        <fullName evidence="1">Phosphoribulokinase/uridine kinase domain-containing protein</fullName>
    </recommendedName>
</protein>
<dbReference type="SUPFAM" id="SSF52540">
    <property type="entry name" value="P-loop containing nucleoside triphosphate hydrolases"/>
    <property type="match status" value="1"/>
</dbReference>
<keyword evidence="3" id="KW-1185">Reference proteome</keyword>
<dbReference type="Pfam" id="PF00485">
    <property type="entry name" value="PRK"/>
    <property type="match status" value="1"/>
</dbReference>
<dbReference type="EMBL" id="KQ257450">
    <property type="protein sequence ID" value="KND04735.1"/>
    <property type="molecule type" value="Genomic_DNA"/>
</dbReference>
<evidence type="ECO:0000259" key="1">
    <source>
        <dbReference type="Pfam" id="PF00485"/>
    </source>
</evidence>
<dbReference type="FunCoup" id="A0A0L0HV08">
    <property type="interactions" value="208"/>
</dbReference>
<dbReference type="Proteomes" id="UP000053201">
    <property type="component" value="Unassembled WGS sequence"/>
</dbReference>
<proteinExistence type="predicted"/>
<gene>
    <name evidence="2" type="ORF">SPPG_08849</name>
</gene>
<dbReference type="RefSeq" id="XP_016612774.1">
    <property type="nucleotide sequence ID" value="XM_016756989.1"/>
</dbReference>
<dbReference type="eggNOG" id="KOG2702">
    <property type="taxonomic scope" value="Eukaryota"/>
</dbReference>
<feature type="domain" description="Phosphoribulokinase/uridine kinase" evidence="1">
    <location>
        <begin position="38"/>
        <end position="157"/>
    </location>
</feature>
<organism evidence="2 3">
    <name type="scientific">Spizellomyces punctatus (strain DAOM BR117)</name>
    <dbReference type="NCBI Taxonomy" id="645134"/>
    <lineage>
        <taxon>Eukaryota</taxon>
        <taxon>Fungi</taxon>
        <taxon>Fungi incertae sedis</taxon>
        <taxon>Chytridiomycota</taxon>
        <taxon>Chytridiomycota incertae sedis</taxon>
        <taxon>Chytridiomycetes</taxon>
        <taxon>Spizellomycetales</taxon>
        <taxon>Spizellomycetaceae</taxon>
        <taxon>Spizellomyces</taxon>
    </lineage>
</organism>
<dbReference type="OrthoDB" id="6362633at2759"/>
<name>A0A0L0HV08_SPIPD</name>
<dbReference type="GO" id="GO:0005524">
    <property type="term" value="F:ATP binding"/>
    <property type="evidence" value="ECO:0007669"/>
    <property type="project" value="InterPro"/>
</dbReference>
<dbReference type="STRING" id="645134.A0A0L0HV08"/>
<dbReference type="GO" id="GO:0016301">
    <property type="term" value="F:kinase activity"/>
    <property type="evidence" value="ECO:0007669"/>
    <property type="project" value="InterPro"/>
</dbReference>
<dbReference type="GeneID" id="27691974"/>
<dbReference type="AlphaFoldDB" id="A0A0L0HV08"/>
<dbReference type="InterPro" id="IPR027417">
    <property type="entry name" value="P-loop_NTPase"/>
</dbReference>
<evidence type="ECO:0000313" key="2">
    <source>
        <dbReference type="EMBL" id="KND04735.1"/>
    </source>
</evidence>
<dbReference type="PANTHER" id="PTHR10285">
    <property type="entry name" value="URIDINE KINASE"/>
    <property type="match status" value="1"/>
</dbReference>
<dbReference type="InParanoid" id="A0A0L0HV08"/>
<reference evidence="2 3" key="1">
    <citation type="submission" date="2009-08" db="EMBL/GenBank/DDBJ databases">
        <title>The Genome Sequence of Spizellomyces punctatus strain DAOM BR117.</title>
        <authorList>
            <consortium name="The Broad Institute Genome Sequencing Platform"/>
            <person name="Russ C."/>
            <person name="Cuomo C."/>
            <person name="Shea T."/>
            <person name="Young S.K."/>
            <person name="Zeng Q."/>
            <person name="Koehrsen M."/>
            <person name="Haas B."/>
            <person name="Borodovsky M."/>
            <person name="Guigo R."/>
            <person name="Alvarado L."/>
            <person name="Berlin A."/>
            <person name="Bochicchio J."/>
            <person name="Borenstein D."/>
            <person name="Chapman S."/>
            <person name="Chen Z."/>
            <person name="Engels R."/>
            <person name="Freedman E."/>
            <person name="Gellesch M."/>
            <person name="Goldberg J."/>
            <person name="Griggs A."/>
            <person name="Gujja S."/>
            <person name="Heiman D."/>
            <person name="Hepburn T."/>
            <person name="Howarth C."/>
            <person name="Jen D."/>
            <person name="Larson L."/>
            <person name="Lewis B."/>
            <person name="Mehta T."/>
            <person name="Park D."/>
            <person name="Pearson M."/>
            <person name="Roberts A."/>
            <person name="Saif S."/>
            <person name="Shenoy N."/>
            <person name="Sisk P."/>
            <person name="Stolte C."/>
            <person name="Sykes S."/>
            <person name="Thomson T."/>
            <person name="Walk T."/>
            <person name="White J."/>
            <person name="Yandava C."/>
            <person name="Burger G."/>
            <person name="Gray M.W."/>
            <person name="Holland P.W.H."/>
            <person name="King N."/>
            <person name="Lang F.B.F."/>
            <person name="Roger A.J."/>
            <person name="Ruiz-Trillo I."/>
            <person name="Lander E."/>
            <person name="Nusbaum C."/>
        </authorList>
    </citation>
    <scope>NUCLEOTIDE SEQUENCE [LARGE SCALE GENOMIC DNA]</scope>
    <source>
        <strain evidence="2 3">DAOM BR117</strain>
    </source>
</reference>
<dbReference type="OMA" id="IYAPAFH"/>